<protein>
    <submittedName>
        <fullName evidence="1">Uncharacterized protein</fullName>
    </submittedName>
</protein>
<dbReference type="KEGG" id="vg:26523138"/>
<evidence type="ECO:0000313" key="2">
    <source>
        <dbReference type="Proteomes" id="UP000203990"/>
    </source>
</evidence>
<dbReference type="RefSeq" id="YP_009187785.1">
    <property type="nucleotide sequence ID" value="NC_028659.1"/>
</dbReference>
<keyword evidence="2" id="KW-1185">Reference proteome</keyword>
<gene>
    <name evidence="1" type="ORF">KB57_172</name>
</gene>
<accession>A0A0S1S341</accession>
<proteinExistence type="predicted"/>
<dbReference type="GeneID" id="26523138"/>
<dbReference type="EMBL" id="KT934943">
    <property type="protein sequence ID" value="ALM02559.1"/>
    <property type="molecule type" value="Genomic_DNA"/>
</dbReference>
<dbReference type="Proteomes" id="UP000203990">
    <property type="component" value="Segment"/>
</dbReference>
<reference evidence="1 2" key="1">
    <citation type="submission" date="2015-10" db="EMBL/GenBank/DDBJ databases">
        <title>Complete genome sequence of Klebsiella pneumoniae bacteriophage vB_KpnM_KB57.</title>
        <authorList>
            <person name="Volozhantsev N.V."/>
            <person name="Popova A.V."/>
            <person name="Krasilnikova V.M."/>
            <person name="Bogun A.G."/>
        </authorList>
    </citation>
    <scope>NUCLEOTIDE SEQUENCE [LARGE SCALE GENOMIC DNA]</scope>
</reference>
<evidence type="ECO:0000313" key="1">
    <source>
        <dbReference type="EMBL" id="ALM02559.1"/>
    </source>
</evidence>
<organism evidence="1 2">
    <name type="scientific">Klebsiella phage vB_KpnM_KB57</name>
    <dbReference type="NCBI Taxonomy" id="1719140"/>
    <lineage>
        <taxon>Viruses</taxon>
        <taxon>Duplodnaviria</taxon>
        <taxon>Heunggongvirae</taxon>
        <taxon>Uroviricota</taxon>
        <taxon>Caudoviricetes</taxon>
        <taxon>Vequintavirinae</taxon>
        <taxon>Mydovirus</taxon>
        <taxon>Mydovirus KB57</taxon>
    </lineage>
</organism>
<sequence>MKIESKNMAMGTQSLQQMARDYQWWDPSGTPNGRSLSNEEVIFLKAIKKYTKWPLTKVAEMMGISYHKVIKAVRLRDPVLVPSRIPEYFYEATGMVKGKNGPEGTAKNIKAGNQALSDEDVAVIRELHKRGYAVEDIATAFNKSIGYTGTLIRGDSRHFLAADPERVKERMVTFEKLLGDRV</sequence>
<name>A0A0S1S341_9CAUD</name>